<feature type="transmembrane region" description="Helical" evidence="2">
    <location>
        <begin position="411"/>
        <end position="433"/>
    </location>
</feature>
<evidence type="ECO:0000313" key="3">
    <source>
        <dbReference type="EMBL" id="MDT0349245.1"/>
    </source>
</evidence>
<reference evidence="4" key="1">
    <citation type="submission" date="2023-07" db="EMBL/GenBank/DDBJ databases">
        <title>30 novel species of actinomycetes from the DSMZ collection.</title>
        <authorList>
            <person name="Nouioui I."/>
        </authorList>
    </citation>
    <scope>NUCLEOTIDE SEQUENCE [LARGE SCALE GENOMIC DNA]</scope>
    <source>
        <strain evidence="4">DSM 45834</strain>
    </source>
</reference>
<feature type="transmembrane region" description="Helical" evidence="2">
    <location>
        <begin position="129"/>
        <end position="147"/>
    </location>
</feature>
<feature type="transmembrane region" description="Helical" evidence="2">
    <location>
        <begin position="183"/>
        <end position="201"/>
    </location>
</feature>
<evidence type="ECO:0008006" key="5">
    <source>
        <dbReference type="Google" id="ProtNLM"/>
    </source>
</evidence>
<feature type="transmembrane region" description="Helical" evidence="2">
    <location>
        <begin position="558"/>
        <end position="582"/>
    </location>
</feature>
<feature type="transmembrane region" description="Helical" evidence="2">
    <location>
        <begin position="244"/>
        <end position="262"/>
    </location>
</feature>
<feature type="transmembrane region" description="Helical" evidence="2">
    <location>
        <begin position="319"/>
        <end position="342"/>
    </location>
</feature>
<keyword evidence="2" id="KW-1133">Transmembrane helix</keyword>
<feature type="transmembrane region" description="Helical" evidence="2">
    <location>
        <begin position="79"/>
        <end position="98"/>
    </location>
</feature>
<feature type="compositionally biased region" description="Basic and acidic residues" evidence="1">
    <location>
        <begin position="825"/>
        <end position="835"/>
    </location>
</feature>
<keyword evidence="2" id="KW-0472">Membrane</keyword>
<feature type="region of interest" description="Disordered" evidence="1">
    <location>
        <begin position="807"/>
        <end position="835"/>
    </location>
</feature>
<feature type="transmembrane region" description="Helical" evidence="2">
    <location>
        <begin position="531"/>
        <end position="552"/>
    </location>
</feature>
<proteinExistence type="predicted"/>
<evidence type="ECO:0000256" key="1">
    <source>
        <dbReference type="SAM" id="MobiDB-lite"/>
    </source>
</evidence>
<evidence type="ECO:0000313" key="4">
    <source>
        <dbReference type="Proteomes" id="UP001183202"/>
    </source>
</evidence>
<protein>
    <recommendedName>
        <fullName evidence="5">Integral membrane protein</fullName>
    </recommendedName>
</protein>
<feature type="transmembrane region" description="Helical" evidence="2">
    <location>
        <begin position="274"/>
        <end position="294"/>
    </location>
</feature>
<organism evidence="3 4">
    <name type="scientific">Pseudonocardia charpentierae</name>
    <dbReference type="NCBI Taxonomy" id="3075545"/>
    <lineage>
        <taxon>Bacteria</taxon>
        <taxon>Bacillati</taxon>
        <taxon>Actinomycetota</taxon>
        <taxon>Actinomycetes</taxon>
        <taxon>Pseudonocardiales</taxon>
        <taxon>Pseudonocardiaceae</taxon>
        <taxon>Pseudonocardia</taxon>
    </lineage>
</organism>
<feature type="transmembrane region" description="Helical" evidence="2">
    <location>
        <begin position="460"/>
        <end position="483"/>
    </location>
</feature>
<dbReference type="RefSeq" id="WP_311555232.1">
    <property type="nucleotide sequence ID" value="NZ_JAVREJ010000003.1"/>
</dbReference>
<keyword evidence="4" id="KW-1185">Reference proteome</keyword>
<gene>
    <name evidence="3" type="ORF">RM445_06870</name>
</gene>
<feature type="transmembrane region" description="Helical" evidence="2">
    <location>
        <begin position="354"/>
        <end position="378"/>
    </location>
</feature>
<comment type="caution">
    <text evidence="3">The sequence shown here is derived from an EMBL/GenBank/DDBJ whole genome shotgun (WGS) entry which is preliminary data.</text>
</comment>
<sequence>MGYVERNAGGCTELRVHGVAGTAPEAVLQHPHAEQVAGNRDAGFFRRWWEAESVSADSPRRRREVYSWGGLTSGDNLRALWLLLLPFMLLNVAFYMAPYRRPTQLGGRSRAVVVGETVLDRASAAVQRLLALSFTATFTLTAVAVAMDLVGWQCAAAPAVGDVCGTSWLSWLDRPGVAPGQQVAMTALVPLAVVGLLWWLAGATWDRYERVKPPASDTAARPVVVRTPLEDRAMWNGRGPVRRLRAVHIATGLALPGVFALAPVRSGGVPSRLVLLALLAFLLAVVVAVAHPGIARRERPTAASAADEKPTERRSPFRLLPWCAAVLTALALVVVATTTATAPVTGTLPWLVGALQGLFAGQAVLLLLLLVACLLLIWRSSQSGPHGAGEDFPALEGGHAPVEIRRAWRGLAMPAVALLAWVLAGGFSAGTVLRTAQTLGTPVAPGYRGSDPYPLVVPLAYQWSAAAAFALAVVAVLSALLAWRRLRRWTHMKRAVDDAYGLLAEGSDERTQQIALTWARASELTGELRRALGFLLAVTAVVVALTGVGFLFDKQILVAQTWVVTAGNAVLSLFVLGLLWVGRQAYRNPTQRRTVGIIWDLGTFWPRAVHPLAPPCYAERAIPDLIGRLQYLTGTEEEGADQDAGTVLLSCHSQGSVLGAVVLMQVETATSARTSFLTYGCPLARLYGRFFPAYFSAQALARLGEFLRDPLSDDATGPDGAAGPGERAGWRWRNLHRPSDPIGGAVFVEHALLAARVGTDTGDVDQPLRDPAFARPPGDPCYPPIRGHSNYFADPAFARTADALLRSGTTSPVVRRKSPSPDGVGRLDRPSVERR</sequence>
<evidence type="ECO:0000256" key="2">
    <source>
        <dbReference type="SAM" id="Phobius"/>
    </source>
</evidence>
<name>A0ABU2N5R1_9PSEU</name>
<dbReference type="Proteomes" id="UP001183202">
    <property type="component" value="Unassembled WGS sequence"/>
</dbReference>
<accession>A0ABU2N5R1</accession>
<dbReference type="EMBL" id="JAVREJ010000003">
    <property type="protein sequence ID" value="MDT0349245.1"/>
    <property type="molecule type" value="Genomic_DNA"/>
</dbReference>
<keyword evidence="2" id="KW-0812">Transmembrane</keyword>